<dbReference type="SUPFAM" id="SSF51905">
    <property type="entry name" value="FAD/NAD(P)-binding domain"/>
    <property type="match status" value="2"/>
</dbReference>
<dbReference type="InterPro" id="IPR056299">
    <property type="entry name" value="CFAP61_dimer"/>
</dbReference>
<evidence type="ECO:0000259" key="3">
    <source>
        <dbReference type="Pfam" id="PF16092"/>
    </source>
</evidence>
<dbReference type="Pfam" id="PF16092">
    <property type="entry name" value="CFAP61_N"/>
    <property type="match status" value="2"/>
</dbReference>
<feature type="domain" description="Cilia- and flagella-associated protein 61 N-terminal" evidence="3">
    <location>
        <begin position="20"/>
        <end position="297"/>
    </location>
</feature>
<evidence type="ECO:0000259" key="4">
    <source>
        <dbReference type="Pfam" id="PF23150"/>
    </source>
</evidence>
<accession>A0A078AJX2</accession>
<dbReference type="EMBL" id="CCKQ01011150">
    <property type="protein sequence ID" value="CDW82685.1"/>
    <property type="molecule type" value="Genomic_DNA"/>
</dbReference>
<dbReference type="InterPro" id="IPR036188">
    <property type="entry name" value="FAD/NAD-bd_sf"/>
</dbReference>
<evidence type="ECO:0000313" key="6">
    <source>
        <dbReference type="Proteomes" id="UP000039865"/>
    </source>
</evidence>
<organism evidence="5 6">
    <name type="scientific">Stylonychia lemnae</name>
    <name type="common">Ciliate</name>
    <dbReference type="NCBI Taxonomy" id="5949"/>
    <lineage>
        <taxon>Eukaryota</taxon>
        <taxon>Sar</taxon>
        <taxon>Alveolata</taxon>
        <taxon>Ciliophora</taxon>
        <taxon>Intramacronucleata</taxon>
        <taxon>Spirotrichea</taxon>
        <taxon>Stichotrichia</taxon>
        <taxon>Sporadotrichida</taxon>
        <taxon>Oxytrichidae</taxon>
        <taxon>Stylonychinae</taxon>
        <taxon>Stylonychia</taxon>
    </lineage>
</organism>
<name>A0A078AJX2_STYLE</name>
<dbReference type="Pfam" id="PF23150">
    <property type="entry name" value="CFAP61_dimer"/>
    <property type="match status" value="1"/>
</dbReference>
<feature type="compositionally biased region" description="Basic and acidic residues" evidence="2">
    <location>
        <begin position="1325"/>
        <end position="1335"/>
    </location>
</feature>
<dbReference type="PANTHER" id="PTHR21178">
    <property type="entry name" value="CILIA- AND FLAGELLA-ASSOCIATED PROTEIN 61"/>
    <property type="match status" value="1"/>
</dbReference>
<sequence>MDGNMEIYQHEDFDFDSIVLRRADPDDCDQIINLVEIGKDDVFNRVYSYPKILKLIETAYLAITVLDREGHVVAFAAFEDHPQGMRGMYDDRHYNCWEQWFRKAFEVQEFSTFNSLWMTYFIAGGSIGYKDQKFAFKKILQTVYTSLAESIGILFLMRGDADEEDVNYCFDPIKDFFQEINCTHREVLKDVRGVHFSSRVFFSSRVLVLPFIEIRDAKQEDHDDLADVFNSQSETVTEAYGEYFIAELIAAQSDTNKALVAQVKDKAVGLMGLTSEVDVKLLHQCFELDSFDNLLKPEFMNAVRQRREHILEERRKQAEEQRLQELQRLKEETMKCNIIAQRISLQEFLLAREQVITTKIDEYLNNDEEAKNLDRKAVEDIMEQWLSEFHLTQPTEYFLEHPTDDYELVCNIQSEQEFLMTTLEIFGLPERYIDGNGHFPDWGQEKKDDRLAAARRRALANKQKTKKTNAALSKLKRERGLDVKQDTDQKPTHFDLGPFLKALKKFLGCNGEMRSRLRSQLRQEMHLIKKIFVDEYGEPSFKKCVNIQEFGKKLNEKGIMLDPQVSENIGAIFICFGDIQFELKMTYRMPEESEEEKRAAALKKIKEEEEKKAAAEGDTKKKKPKGNDKPPEEEEKKEEQKKEPPQPIKVWLYQTSIHDLLLSIDKMADYDYVLSDLGIMRADLTDEKIKLAGKLEGNQRQTLQARGIGSQMSQMNQSVINLHNGVYSDDQFYNDIVTNLEDLETIPDPPEKAKNAFAITLFCMEAAFDSRSKDFLKYAFDRFPDRDYLIVTQPHTVAENSLLQKFTLVQKKSENTFSHVLYIIHRDSLMEQDLYVERSVASDLDKVKDLIENLDDKKQIYDAVYEATLNPDSPYLSFVTRIDDEVVGIFVLAKDINLDYYKSHFHIQDSILLNEHERKAHTRLLYSVINPIFEKCTRYIIKELLRLSANTCLYFEIHDRTVIPNIFHELIHVRSRRFPHFLDRKWDHERYTPDEGQEEDKDKTIKADGHDRDPQDEVESPFALCFTTKRLLSEPKIVKNSRIVVVGASDTGISFIEALLSISYLSFSNIVLIAPGGLPHHHFDEKKFNLKAYSTSYTHQELKRLMLETRVRVINARMVDIDRSDKNIILHDETIIPYDTLVLAMGIQDKTLNSLGYVSRGIAPLPKDKRRVEGLLSIDDPYLYQHLRQGGNLMNALTNRKKPQNCVIYGRGLQAYCAIQGLVQRGMRAEQITLVIPGYNCHVKDSYDDEDEMIADLPFINPPAFDDEYIENKLHKMLEGKGIKIVKNAELLQILEDEENNLEFVLFKLLDIPDEVEEDDEPEGIDEKSEHESRLDGMNGDGDMGDGDIERSQQEEQVVQKKKRKKNELELQCRVLITAGHRDVDNDVFNAIHNNGLVYNGRLIVDKNFQTTDPSIFAAGSLCEFSGRYKALAQGRPLRMDRYNGREMGSRLAKSVFDIYDPALNNQDPSSMEDELPTFYLPQGQGGVLPKTLIYYHIKTTNPLILKPGIVERKNRKDLVCDNLKEDSYIGHFIKFTFNSIGLIDSVTYMGSEEVILQSLWAFVGLHENYLNTLTARYEHGIIPNVAEFLSENWAIALYHEWFGDFCLRMRQSIQGLKDVQIILEKAFNGTKDGEGISRDTFKELKKMLDSKTVKMIEDETLEFIKVNMNHLPMYYIPGEEFP</sequence>
<feature type="coiled-coil region" evidence="1">
    <location>
        <begin position="309"/>
        <end position="336"/>
    </location>
</feature>
<feature type="domain" description="CFAP61 dimerisation" evidence="4">
    <location>
        <begin position="1477"/>
        <end position="1598"/>
    </location>
</feature>
<dbReference type="PANTHER" id="PTHR21178:SF8">
    <property type="entry name" value="CILIA- AND FLAGELLA-ASSOCIATED PROTEIN 61"/>
    <property type="match status" value="1"/>
</dbReference>
<dbReference type="InterPro" id="IPR038884">
    <property type="entry name" value="CFAP61"/>
</dbReference>
<feature type="region of interest" description="Disordered" evidence="2">
    <location>
        <begin position="992"/>
        <end position="1017"/>
    </location>
</feature>
<keyword evidence="6" id="KW-1185">Reference proteome</keyword>
<dbReference type="InterPro" id="IPR032151">
    <property type="entry name" value="CFAP61_N"/>
</dbReference>
<dbReference type="OrthoDB" id="441013at2759"/>
<dbReference type="OMA" id="PMESKCH"/>
<feature type="region of interest" description="Disordered" evidence="2">
    <location>
        <begin position="607"/>
        <end position="645"/>
    </location>
</feature>
<evidence type="ECO:0000256" key="1">
    <source>
        <dbReference type="SAM" id="Coils"/>
    </source>
</evidence>
<dbReference type="InParanoid" id="A0A078AJX2"/>
<proteinExistence type="predicted"/>
<gene>
    <name evidence="5" type="primary">Contig2599.g2793</name>
    <name evidence="5" type="ORF">STYLEM_11718</name>
</gene>
<keyword evidence="1" id="KW-0175">Coiled coil</keyword>
<feature type="compositionally biased region" description="Basic and acidic residues" evidence="2">
    <location>
        <begin position="607"/>
        <end position="630"/>
    </location>
</feature>
<feature type="domain" description="Cilia- and flagella-associated protein 61 N-terminal" evidence="3">
    <location>
        <begin position="755"/>
        <end position="908"/>
    </location>
</feature>
<feature type="compositionally biased region" description="Basic and acidic residues" evidence="2">
    <location>
        <begin position="1000"/>
        <end position="1015"/>
    </location>
</feature>
<evidence type="ECO:0000313" key="5">
    <source>
        <dbReference type="EMBL" id="CDW82685.1"/>
    </source>
</evidence>
<dbReference type="Proteomes" id="UP000039865">
    <property type="component" value="Unassembled WGS sequence"/>
</dbReference>
<protein>
    <submittedName>
        <fullName evidence="5">Uncharacterized protein c20orf26-like</fullName>
    </submittedName>
</protein>
<reference evidence="5 6" key="1">
    <citation type="submission" date="2014-06" db="EMBL/GenBank/DDBJ databases">
        <authorList>
            <person name="Swart Estienne"/>
        </authorList>
    </citation>
    <scope>NUCLEOTIDE SEQUENCE [LARGE SCALE GENOMIC DNA]</scope>
    <source>
        <strain evidence="5 6">130c</strain>
    </source>
</reference>
<evidence type="ECO:0000256" key="2">
    <source>
        <dbReference type="SAM" id="MobiDB-lite"/>
    </source>
</evidence>
<feature type="region of interest" description="Disordered" evidence="2">
    <location>
        <begin position="1316"/>
        <end position="1363"/>
    </location>
</feature>
<dbReference type="Gene3D" id="3.50.50.60">
    <property type="entry name" value="FAD/NAD(P)-binding domain"/>
    <property type="match status" value="3"/>
</dbReference>